<dbReference type="SMART" id="SM00481">
    <property type="entry name" value="POLIIIAc"/>
    <property type="match status" value="1"/>
</dbReference>
<dbReference type="CDD" id="cd07432">
    <property type="entry name" value="PHP_HisPPase"/>
    <property type="match status" value="1"/>
</dbReference>
<name>A0A0D2HW32_9BACT</name>
<evidence type="ECO:0000313" key="2">
    <source>
        <dbReference type="EMBL" id="KIX14583.1"/>
    </source>
</evidence>
<accession>A0A0D2HW32</accession>
<dbReference type="InterPro" id="IPR016195">
    <property type="entry name" value="Pol/histidinol_Pase-like"/>
</dbReference>
<dbReference type="OrthoDB" id="9775360at2"/>
<reference evidence="2 3" key="1">
    <citation type="submission" date="2013-11" db="EMBL/GenBank/DDBJ databases">
        <title>Metagenomic analysis of a methanogenic consortium involved in long chain n-alkane degradation.</title>
        <authorList>
            <person name="Davidova I.A."/>
            <person name="Callaghan A.V."/>
            <person name="Wawrik B."/>
            <person name="Pruitt S."/>
            <person name="Marks C."/>
            <person name="Duncan K.E."/>
            <person name="Suflita J.M."/>
        </authorList>
    </citation>
    <scope>NUCLEOTIDE SEQUENCE [LARGE SCALE GENOMIC DNA]</scope>
    <source>
        <strain evidence="2 3">SPR</strain>
    </source>
</reference>
<dbReference type="Gene3D" id="3.20.20.140">
    <property type="entry name" value="Metal-dependent hydrolases"/>
    <property type="match status" value="1"/>
</dbReference>
<evidence type="ECO:0000259" key="1">
    <source>
        <dbReference type="SMART" id="SM00481"/>
    </source>
</evidence>
<dbReference type="Proteomes" id="UP000032233">
    <property type="component" value="Unassembled WGS sequence"/>
</dbReference>
<protein>
    <submittedName>
        <fullName evidence="2">Histidinol phosphatase</fullName>
    </submittedName>
</protein>
<feature type="domain" description="Polymerase/histidinol phosphatase N-terminal" evidence="1">
    <location>
        <begin position="3"/>
        <end position="69"/>
    </location>
</feature>
<dbReference type="Pfam" id="PF13263">
    <property type="entry name" value="PHP_C"/>
    <property type="match status" value="1"/>
</dbReference>
<dbReference type="AlphaFoldDB" id="A0A0D2HW32"/>
<dbReference type="GO" id="GO:0004534">
    <property type="term" value="F:5'-3' RNA exonuclease activity"/>
    <property type="evidence" value="ECO:0007669"/>
    <property type="project" value="TreeGrafter"/>
</dbReference>
<comment type="caution">
    <text evidence="2">The sequence shown here is derived from an EMBL/GenBank/DDBJ whole genome shotgun (WGS) entry which is preliminary data.</text>
</comment>
<dbReference type="InterPro" id="IPR003141">
    <property type="entry name" value="Pol/His_phosphatase_N"/>
</dbReference>
<dbReference type="GO" id="GO:0035312">
    <property type="term" value="F:5'-3' DNA exonuclease activity"/>
    <property type="evidence" value="ECO:0007669"/>
    <property type="project" value="TreeGrafter"/>
</dbReference>
<dbReference type="RefSeq" id="WP_044347842.1">
    <property type="nucleotide sequence ID" value="NZ_AZAC01000010.1"/>
</dbReference>
<dbReference type="Pfam" id="PF02811">
    <property type="entry name" value="PHP"/>
    <property type="match status" value="1"/>
</dbReference>
<dbReference type="SUPFAM" id="SSF89550">
    <property type="entry name" value="PHP domain-like"/>
    <property type="match status" value="1"/>
</dbReference>
<proteinExistence type="predicted"/>
<dbReference type="PANTHER" id="PTHR42924:SF3">
    <property type="entry name" value="POLYMERASE_HISTIDINOL PHOSPHATASE N-TERMINAL DOMAIN-CONTAINING PROTEIN"/>
    <property type="match status" value="1"/>
</dbReference>
<dbReference type="InterPro" id="IPR052018">
    <property type="entry name" value="PHP_domain"/>
</dbReference>
<dbReference type="InParanoid" id="A0A0D2HW32"/>
<organism evidence="2 3">
    <name type="scientific">Dethiosulfatarculus sandiegensis</name>
    <dbReference type="NCBI Taxonomy" id="1429043"/>
    <lineage>
        <taxon>Bacteria</taxon>
        <taxon>Pseudomonadati</taxon>
        <taxon>Thermodesulfobacteriota</taxon>
        <taxon>Desulfarculia</taxon>
        <taxon>Desulfarculales</taxon>
        <taxon>Desulfarculaceae</taxon>
        <taxon>Dethiosulfatarculus</taxon>
    </lineage>
</organism>
<dbReference type="EMBL" id="AZAC01000010">
    <property type="protein sequence ID" value="KIX14583.1"/>
    <property type="molecule type" value="Genomic_DNA"/>
</dbReference>
<keyword evidence="3" id="KW-1185">Reference proteome</keyword>
<dbReference type="PANTHER" id="PTHR42924">
    <property type="entry name" value="EXONUCLEASE"/>
    <property type="match status" value="1"/>
</dbReference>
<gene>
    <name evidence="2" type="ORF">X474_08365</name>
</gene>
<dbReference type="InterPro" id="IPR004013">
    <property type="entry name" value="PHP_dom"/>
</dbReference>
<sequence>MLFDLHVHTTYSACSRLLLGDILAHARRKGLDGVLITDHDTTEAMRWVRPGLQPDGLMLLVGMEYATDQGDFLVLGDNLQLASDLDAPDLINQVEDNNGITIAAHPFRKNRSVELALLNKPYVAYIEGINGRNQSGENRLALGLGQAKGKIMLGGSDAHALDELGRVVTNFDYPITGMKDLIKEIKAGHCRPMWGPGHLP</sequence>
<dbReference type="STRING" id="1429043.X474_08365"/>
<evidence type="ECO:0000313" key="3">
    <source>
        <dbReference type="Proteomes" id="UP000032233"/>
    </source>
</evidence>